<dbReference type="Proteomes" id="UP000314981">
    <property type="component" value="Chromosome 29"/>
</dbReference>
<organism evidence="2 3">
    <name type="scientific">Bos indicus x Bos taurus</name>
    <name type="common">Hybrid cattle</name>
    <dbReference type="NCBI Taxonomy" id="30522"/>
    <lineage>
        <taxon>Eukaryota</taxon>
        <taxon>Metazoa</taxon>
        <taxon>Chordata</taxon>
        <taxon>Craniata</taxon>
        <taxon>Vertebrata</taxon>
        <taxon>Euteleostomi</taxon>
        <taxon>Mammalia</taxon>
        <taxon>Eutheria</taxon>
        <taxon>Laurasiatheria</taxon>
        <taxon>Artiodactyla</taxon>
        <taxon>Ruminantia</taxon>
        <taxon>Pecora</taxon>
        <taxon>Bovidae</taxon>
        <taxon>Bovinae</taxon>
        <taxon>Bos</taxon>
    </lineage>
</organism>
<sequence length="98" mass="9911">MRVPGDIVPPLLQRHGARRAGLGVAASGGRGRRPAPDSSAGPAGPESQPRAGAQRGAHGPGADLARGDTKVRGAFGPARTRARRGRVRGERAEVPGPA</sequence>
<evidence type="ECO:0000256" key="1">
    <source>
        <dbReference type="SAM" id="MobiDB-lite"/>
    </source>
</evidence>
<accession>A0A4W2DKP6</accession>
<keyword evidence="3" id="KW-1185">Reference proteome</keyword>
<dbReference type="Ensembl" id="ENSBIXT00000014888.1">
    <property type="protein sequence ID" value="ENSBIXP00000026979.1"/>
    <property type="gene ID" value="ENSBIXG00000029031.1"/>
</dbReference>
<feature type="compositionally biased region" description="Low complexity" evidence="1">
    <location>
        <begin position="36"/>
        <end position="45"/>
    </location>
</feature>
<reference evidence="2" key="2">
    <citation type="submission" date="2025-08" db="UniProtKB">
        <authorList>
            <consortium name="Ensembl"/>
        </authorList>
    </citation>
    <scope>IDENTIFICATION</scope>
</reference>
<feature type="compositionally biased region" description="Basic and acidic residues" evidence="1">
    <location>
        <begin position="87"/>
        <end position="98"/>
    </location>
</feature>
<feature type="region of interest" description="Disordered" evidence="1">
    <location>
        <begin position="1"/>
        <end position="98"/>
    </location>
</feature>
<protein>
    <submittedName>
        <fullName evidence="2">Uncharacterized protein</fullName>
    </submittedName>
</protein>
<reference evidence="2" key="3">
    <citation type="submission" date="2025-09" db="UniProtKB">
        <authorList>
            <consortium name="Ensembl"/>
        </authorList>
    </citation>
    <scope>IDENTIFICATION</scope>
</reference>
<name>A0A4W2DKP6_BOBOX</name>
<evidence type="ECO:0000313" key="3">
    <source>
        <dbReference type="Proteomes" id="UP000314981"/>
    </source>
</evidence>
<reference evidence="2 3" key="1">
    <citation type="submission" date="2018-11" db="EMBL/GenBank/DDBJ databases">
        <title>Haplotype-resolved cattle genomes.</title>
        <authorList>
            <person name="Low W.Y."/>
            <person name="Tearle R."/>
            <person name="Bickhart D.M."/>
            <person name="Rosen B.D."/>
            <person name="Koren S."/>
            <person name="Rhie A."/>
            <person name="Hiendleder S."/>
            <person name="Phillippy A.M."/>
            <person name="Smith T.P.L."/>
            <person name="Williams J.L."/>
        </authorList>
    </citation>
    <scope>NUCLEOTIDE SEQUENCE [LARGE SCALE GENOMIC DNA]</scope>
</reference>
<evidence type="ECO:0000313" key="2">
    <source>
        <dbReference type="Ensembl" id="ENSBIXP00000026979.1"/>
    </source>
</evidence>
<dbReference type="AlphaFoldDB" id="A0A4W2DKP6"/>
<proteinExistence type="predicted"/>